<dbReference type="InterPro" id="IPR003797">
    <property type="entry name" value="DegV"/>
</dbReference>
<keyword evidence="1" id="KW-0446">Lipid-binding</keyword>
<dbReference type="PANTHER" id="PTHR33434:SF2">
    <property type="entry name" value="FATTY ACID-BINDING PROTEIN TM_1468"/>
    <property type="match status" value="1"/>
</dbReference>
<dbReference type="NCBIfam" id="TIGR00762">
    <property type="entry name" value="DegV"/>
    <property type="match status" value="1"/>
</dbReference>
<dbReference type="Gene3D" id="3.30.1180.10">
    <property type="match status" value="1"/>
</dbReference>
<dbReference type="InterPro" id="IPR050270">
    <property type="entry name" value="DegV_domain_contain"/>
</dbReference>
<accession>A0ABV8JD99</accession>
<dbReference type="SUPFAM" id="SSF82549">
    <property type="entry name" value="DAK1/DegV-like"/>
    <property type="match status" value="1"/>
</dbReference>
<dbReference type="PROSITE" id="PS51482">
    <property type="entry name" value="DEGV"/>
    <property type="match status" value="1"/>
</dbReference>
<name>A0ABV8JD99_9BACL</name>
<proteinExistence type="predicted"/>
<dbReference type="InterPro" id="IPR043168">
    <property type="entry name" value="DegV_C"/>
</dbReference>
<dbReference type="EMBL" id="JBHSAP010000009">
    <property type="protein sequence ID" value="MFC4076445.1"/>
    <property type="molecule type" value="Genomic_DNA"/>
</dbReference>
<gene>
    <name evidence="2" type="ORF">ACFOUO_06435</name>
</gene>
<comment type="caution">
    <text evidence="2">The sequence shown here is derived from an EMBL/GenBank/DDBJ whole genome shotgun (WGS) entry which is preliminary data.</text>
</comment>
<dbReference type="Proteomes" id="UP001595843">
    <property type="component" value="Unassembled WGS sequence"/>
</dbReference>
<evidence type="ECO:0000256" key="1">
    <source>
        <dbReference type="ARBA" id="ARBA00023121"/>
    </source>
</evidence>
<protein>
    <submittedName>
        <fullName evidence="2">DegV family protein</fullName>
    </submittedName>
</protein>
<sequence>MAKVHVVTDSTADIPESLREELGISVVPIKVHLGGHSYLDGVNLNTEEFYTRLKETEEIPTTSQPSPIDFVEAFREAAKDGETDVISIHLSSSLSGTYQSAVLAQSMVEDELKVTVIDSKAAAFAIGMIVVEVARAAREGKTLDECVALANQLIGSQRIYFLVDTLEYLQKGGRIGKASAVVGSLLNIKPILSLNPEGVIFPADKVRGKNKAAARIQELLKEEFGEGPVKVSVLTTDNPEEGDHWEEQLKEVFDVKETFRAEIGPGIGSHVGPGTLALVFHPAKG</sequence>
<dbReference type="Gene3D" id="3.40.50.10170">
    <property type="match status" value="1"/>
</dbReference>
<evidence type="ECO:0000313" key="3">
    <source>
        <dbReference type="Proteomes" id="UP001595843"/>
    </source>
</evidence>
<reference evidence="3" key="1">
    <citation type="journal article" date="2019" name="Int. J. Syst. Evol. Microbiol.">
        <title>The Global Catalogue of Microorganisms (GCM) 10K type strain sequencing project: providing services to taxonomists for standard genome sequencing and annotation.</title>
        <authorList>
            <consortium name="The Broad Institute Genomics Platform"/>
            <consortium name="The Broad Institute Genome Sequencing Center for Infectious Disease"/>
            <person name="Wu L."/>
            <person name="Ma J."/>
        </authorList>
    </citation>
    <scope>NUCLEOTIDE SEQUENCE [LARGE SCALE GENOMIC DNA]</scope>
    <source>
        <strain evidence="3">IBRC-M 10813</strain>
    </source>
</reference>
<dbReference type="PANTHER" id="PTHR33434">
    <property type="entry name" value="DEGV DOMAIN-CONTAINING PROTEIN DR_1986-RELATED"/>
    <property type="match status" value="1"/>
</dbReference>
<dbReference type="RefSeq" id="WP_380703395.1">
    <property type="nucleotide sequence ID" value="NZ_JBHSAP010000009.1"/>
</dbReference>
<evidence type="ECO:0000313" key="2">
    <source>
        <dbReference type="EMBL" id="MFC4076445.1"/>
    </source>
</evidence>
<organism evidence="2 3">
    <name type="scientific">Salinithrix halophila</name>
    <dbReference type="NCBI Taxonomy" id="1485204"/>
    <lineage>
        <taxon>Bacteria</taxon>
        <taxon>Bacillati</taxon>
        <taxon>Bacillota</taxon>
        <taxon>Bacilli</taxon>
        <taxon>Bacillales</taxon>
        <taxon>Thermoactinomycetaceae</taxon>
        <taxon>Salinithrix</taxon>
    </lineage>
</organism>
<dbReference type="Pfam" id="PF02645">
    <property type="entry name" value="DegV"/>
    <property type="match status" value="1"/>
</dbReference>
<keyword evidence="3" id="KW-1185">Reference proteome</keyword>